<feature type="transmembrane region" description="Helical" evidence="6">
    <location>
        <begin position="16"/>
        <end position="37"/>
    </location>
</feature>
<feature type="transmembrane region" description="Helical" evidence="6">
    <location>
        <begin position="93"/>
        <end position="114"/>
    </location>
</feature>
<feature type="transmembrane region" description="Helical" evidence="6">
    <location>
        <begin position="168"/>
        <end position="187"/>
    </location>
</feature>
<comment type="subcellular location">
    <subcellularLocation>
        <location evidence="1">Membrane</location>
        <topology evidence="1">Multi-pass membrane protein</topology>
    </subcellularLocation>
</comment>
<evidence type="ECO:0000256" key="6">
    <source>
        <dbReference type="SAM" id="Phobius"/>
    </source>
</evidence>
<reference evidence="8" key="1">
    <citation type="submission" date="2019-04" db="EMBL/GenBank/DDBJ databases">
        <title>Friends and foes A comparative genomics studyof 23 Aspergillus species from section Flavi.</title>
        <authorList>
            <consortium name="DOE Joint Genome Institute"/>
            <person name="Kjaerbolling I."/>
            <person name="Vesth T."/>
            <person name="Frisvad J.C."/>
            <person name="Nybo J.L."/>
            <person name="Theobald S."/>
            <person name="Kildgaard S."/>
            <person name="Isbrandt T."/>
            <person name="Kuo A."/>
            <person name="Sato A."/>
            <person name="Lyhne E.K."/>
            <person name="Kogle M.E."/>
            <person name="Wiebenga A."/>
            <person name="Kun R.S."/>
            <person name="Lubbers R.J."/>
            <person name="Makela M.R."/>
            <person name="Barry K."/>
            <person name="Chovatia M."/>
            <person name="Clum A."/>
            <person name="Daum C."/>
            <person name="Haridas S."/>
            <person name="He G."/>
            <person name="LaButti K."/>
            <person name="Lipzen A."/>
            <person name="Mondo S."/>
            <person name="Riley R."/>
            <person name="Salamov A."/>
            <person name="Simmons B.A."/>
            <person name="Magnuson J.K."/>
            <person name="Henrissat B."/>
            <person name="Mortensen U.H."/>
            <person name="Larsen T.O."/>
            <person name="Devries R.P."/>
            <person name="Grigoriev I.V."/>
            <person name="Machida M."/>
            <person name="Baker S.E."/>
            <person name="Andersen M.R."/>
        </authorList>
    </citation>
    <scope>NUCLEOTIDE SEQUENCE [LARGE SCALE GENOMIC DNA]</scope>
    <source>
        <strain evidence="8">IBT 14317</strain>
    </source>
</reference>
<feature type="transmembrane region" description="Helical" evidence="6">
    <location>
        <begin position="244"/>
        <end position="266"/>
    </location>
</feature>
<sequence>MPPDSASMYKDHGMSLWVVNSISIGLATFAVIGRFMARRLGKLSLAADDWTILVALSLNLGLYALFVACRAHGLGAHRAVVPEADVSTFLKLLYYFQIFYILAPPMVKISLLLLYKRIFMSSRLLVVVYVMGVLISIWTIIMTFLGIFNCHPIDAFWTGQGKCLPFKQFAVGYAIVNIATSLVVWLMPIPKLWRLQLPTAQKVALILIFALGLFDCAVSIIRLISSMLVLGNWDVTYDYARGVIWSIVEVSIGIVCSCLPTMRVILTSIFSEKLAWVLRSSGLMLNSDNSRKRLCTGTIESSELRGPWIIQAGSGNQHHTDISCALDLEDNNRTISQGIQVLEEVTVELGQIQPAVNPRAT</sequence>
<dbReference type="PANTHER" id="PTHR33048:SF47">
    <property type="entry name" value="INTEGRAL MEMBRANE PROTEIN-RELATED"/>
    <property type="match status" value="1"/>
</dbReference>
<dbReference type="GO" id="GO:0016020">
    <property type="term" value="C:membrane"/>
    <property type="evidence" value="ECO:0007669"/>
    <property type="project" value="UniProtKB-SubCell"/>
</dbReference>
<evidence type="ECO:0000259" key="7">
    <source>
        <dbReference type="Pfam" id="PF20684"/>
    </source>
</evidence>
<keyword evidence="3 6" id="KW-1133">Transmembrane helix</keyword>
<feature type="domain" description="Rhodopsin" evidence="7">
    <location>
        <begin position="34"/>
        <end position="266"/>
    </location>
</feature>
<feature type="transmembrane region" description="Helical" evidence="6">
    <location>
        <begin position="203"/>
        <end position="224"/>
    </location>
</feature>
<accession>A0A5N7CJL4</accession>
<dbReference type="Proteomes" id="UP000326877">
    <property type="component" value="Unassembled WGS sequence"/>
</dbReference>
<evidence type="ECO:0000313" key="8">
    <source>
        <dbReference type="EMBL" id="KAE8394410.1"/>
    </source>
</evidence>
<evidence type="ECO:0000256" key="2">
    <source>
        <dbReference type="ARBA" id="ARBA00022692"/>
    </source>
</evidence>
<name>A0A5N7CJL4_PETAA</name>
<organism evidence="8">
    <name type="scientific">Petromyces alliaceus</name>
    <name type="common">Aspergillus alliaceus</name>
    <dbReference type="NCBI Taxonomy" id="209559"/>
    <lineage>
        <taxon>Eukaryota</taxon>
        <taxon>Fungi</taxon>
        <taxon>Dikarya</taxon>
        <taxon>Ascomycota</taxon>
        <taxon>Pezizomycotina</taxon>
        <taxon>Eurotiomycetes</taxon>
        <taxon>Eurotiomycetidae</taxon>
        <taxon>Eurotiales</taxon>
        <taxon>Aspergillaceae</taxon>
        <taxon>Aspergillus</taxon>
        <taxon>Aspergillus subgen. Circumdati</taxon>
    </lineage>
</organism>
<protein>
    <recommendedName>
        <fullName evidence="7">Rhodopsin domain-containing protein</fullName>
    </recommendedName>
</protein>
<evidence type="ECO:0000256" key="4">
    <source>
        <dbReference type="ARBA" id="ARBA00023136"/>
    </source>
</evidence>
<comment type="similarity">
    <text evidence="5">Belongs to the SAT4 family.</text>
</comment>
<keyword evidence="4 6" id="KW-0472">Membrane</keyword>
<dbReference type="InterPro" id="IPR052337">
    <property type="entry name" value="SAT4-like"/>
</dbReference>
<dbReference type="EMBL" id="ML735223">
    <property type="protein sequence ID" value="KAE8394410.1"/>
    <property type="molecule type" value="Genomic_DNA"/>
</dbReference>
<keyword evidence="2 6" id="KW-0812">Transmembrane</keyword>
<feature type="transmembrane region" description="Helical" evidence="6">
    <location>
        <begin position="126"/>
        <end position="148"/>
    </location>
</feature>
<dbReference type="InterPro" id="IPR049326">
    <property type="entry name" value="Rhodopsin_dom_fungi"/>
</dbReference>
<proteinExistence type="inferred from homology"/>
<evidence type="ECO:0000256" key="5">
    <source>
        <dbReference type="ARBA" id="ARBA00038359"/>
    </source>
</evidence>
<dbReference type="Pfam" id="PF20684">
    <property type="entry name" value="Fung_rhodopsin"/>
    <property type="match status" value="1"/>
</dbReference>
<gene>
    <name evidence="8" type="ORF">BDV23DRAFT_190028</name>
</gene>
<dbReference type="PANTHER" id="PTHR33048">
    <property type="entry name" value="PTH11-LIKE INTEGRAL MEMBRANE PROTEIN (AFU_ORTHOLOGUE AFUA_5G11245)"/>
    <property type="match status" value="1"/>
</dbReference>
<dbReference type="AlphaFoldDB" id="A0A5N7CJL4"/>
<feature type="transmembrane region" description="Helical" evidence="6">
    <location>
        <begin position="49"/>
        <end position="73"/>
    </location>
</feature>
<evidence type="ECO:0000256" key="1">
    <source>
        <dbReference type="ARBA" id="ARBA00004141"/>
    </source>
</evidence>
<evidence type="ECO:0000256" key="3">
    <source>
        <dbReference type="ARBA" id="ARBA00022989"/>
    </source>
</evidence>
<dbReference type="OrthoDB" id="444631at2759"/>